<keyword evidence="1" id="KW-0472">Membrane</keyword>
<proteinExistence type="predicted"/>
<evidence type="ECO:0000256" key="1">
    <source>
        <dbReference type="SAM" id="Phobius"/>
    </source>
</evidence>
<comment type="caution">
    <text evidence="2">The sequence shown here is derived from an EMBL/GenBank/DDBJ whole genome shotgun (WGS) entry which is preliminary data.</text>
</comment>
<name>A0A6A4WDY8_AMPAM</name>
<keyword evidence="1" id="KW-1133">Transmembrane helix</keyword>
<accession>A0A6A4WDY8</accession>
<dbReference type="AlphaFoldDB" id="A0A6A4WDY8"/>
<sequence>MLSLTTAVTSEEPRCKPAIQLNNTSSSGQTLLLRAELEPYTNGSYPERHLQLRYQARPRDVQCNHSDGWDIVNGLGSTPEFGNQLEDYHTVHLAGCYQVRCCTKSGGPCYSSPVDQLWVDGINYTLWNVTISAQQVAGTQLSVEITKQMDPSSEHDFYLPVLRVMLYQVAPIERYVNSGVVEFPGNRSLVFGRDGGLSPGPYRIEVRPINTSCGPGGSCQARYLPHNITAPEAPSAGLVVADPTTGRTLHVTLGALAAVLTTSLVVFLCYRFRSRKTVPADLQKQPLPAYPPLTESICVFLLHRGGDDASLVEVRSRLRAAGVVVLDAGSTQVRNLMHTYTSPADLLALELLRNAKLLFVGGGSDRPDRIMAQMYENMLRFVRNGQLGLDYGRVFTATLSGSEDGDELAGLVAGRLFRLPTDGPALVEHIRCAGRPAVERLSSTESDCVDQPPPAV</sequence>
<evidence type="ECO:0000313" key="3">
    <source>
        <dbReference type="Proteomes" id="UP000440578"/>
    </source>
</evidence>
<feature type="transmembrane region" description="Helical" evidence="1">
    <location>
        <begin position="249"/>
        <end position="270"/>
    </location>
</feature>
<keyword evidence="3" id="KW-1185">Reference proteome</keyword>
<keyword evidence="1" id="KW-0812">Transmembrane</keyword>
<evidence type="ECO:0000313" key="2">
    <source>
        <dbReference type="EMBL" id="KAF0304193.1"/>
    </source>
</evidence>
<organism evidence="2 3">
    <name type="scientific">Amphibalanus amphitrite</name>
    <name type="common">Striped barnacle</name>
    <name type="synonym">Balanus amphitrite</name>
    <dbReference type="NCBI Taxonomy" id="1232801"/>
    <lineage>
        <taxon>Eukaryota</taxon>
        <taxon>Metazoa</taxon>
        <taxon>Ecdysozoa</taxon>
        <taxon>Arthropoda</taxon>
        <taxon>Crustacea</taxon>
        <taxon>Multicrustacea</taxon>
        <taxon>Cirripedia</taxon>
        <taxon>Thoracica</taxon>
        <taxon>Thoracicalcarea</taxon>
        <taxon>Balanomorpha</taxon>
        <taxon>Balanoidea</taxon>
        <taxon>Balanidae</taxon>
        <taxon>Amphibalaninae</taxon>
        <taxon>Amphibalanus</taxon>
    </lineage>
</organism>
<dbReference type="Proteomes" id="UP000440578">
    <property type="component" value="Unassembled WGS sequence"/>
</dbReference>
<protein>
    <submittedName>
        <fullName evidence="2">Uncharacterized protein</fullName>
    </submittedName>
</protein>
<dbReference type="EMBL" id="VIIS01000867">
    <property type="protein sequence ID" value="KAF0304193.1"/>
    <property type="molecule type" value="Genomic_DNA"/>
</dbReference>
<reference evidence="2 3" key="1">
    <citation type="submission" date="2019-07" db="EMBL/GenBank/DDBJ databases">
        <title>Draft genome assembly of a fouling barnacle, Amphibalanus amphitrite (Darwin, 1854): The first reference genome for Thecostraca.</title>
        <authorList>
            <person name="Kim W."/>
        </authorList>
    </citation>
    <scope>NUCLEOTIDE SEQUENCE [LARGE SCALE GENOMIC DNA]</scope>
    <source>
        <strain evidence="2">SNU_AA5</strain>
        <tissue evidence="2">Soma without cirri and trophi</tissue>
    </source>
</reference>
<gene>
    <name evidence="2" type="ORF">FJT64_023971</name>
</gene>